<keyword evidence="1" id="KW-1133">Transmembrane helix</keyword>
<feature type="transmembrane region" description="Helical" evidence="1">
    <location>
        <begin position="43"/>
        <end position="71"/>
    </location>
</feature>
<evidence type="ECO:0000259" key="2">
    <source>
        <dbReference type="Pfam" id="PF26604"/>
    </source>
</evidence>
<dbReference type="NCBIfam" id="NF047864">
    <property type="entry name" value="CBU_0592_membra"/>
    <property type="match status" value="1"/>
</dbReference>
<dbReference type="InterPro" id="IPR058058">
    <property type="entry name" value="CBU_0592-like"/>
</dbReference>
<name>A0A6J6UDM2_9ZZZZ</name>
<feature type="domain" description="CBU-0592-like" evidence="2">
    <location>
        <begin position="3"/>
        <end position="75"/>
    </location>
</feature>
<protein>
    <submittedName>
        <fullName evidence="3">Unannotated protein</fullName>
    </submittedName>
</protein>
<dbReference type="AlphaFoldDB" id="A0A6J6UDM2"/>
<keyword evidence="1" id="KW-0812">Transmembrane</keyword>
<dbReference type="EMBL" id="CAEZYW010000307">
    <property type="protein sequence ID" value="CAB4757415.1"/>
    <property type="molecule type" value="Genomic_DNA"/>
</dbReference>
<evidence type="ECO:0000256" key="1">
    <source>
        <dbReference type="SAM" id="Phobius"/>
    </source>
</evidence>
<sequence length="86" mass="9032">MVHVIGFIGTFLVLGAYFLLSTGRIKAASLPYQGLNLIGAGLLTFYGVLLAAWASIALNAVWGLIAVLALVRVTRAVRERSGDGAD</sequence>
<reference evidence="3" key="1">
    <citation type="submission" date="2020-05" db="EMBL/GenBank/DDBJ databases">
        <authorList>
            <person name="Chiriac C."/>
            <person name="Salcher M."/>
            <person name="Ghai R."/>
            <person name="Kavagutti S V."/>
        </authorList>
    </citation>
    <scope>NUCLEOTIDE SEQUENCE</scope>
</reference>
<organism evidence="3">
    <name type="scientific">freshwater metagenome</name>
    <dbReference type="NCBI Taxonomy" id="449393"/>
    <lineage>
        <taxon>unclassified sequences</taxon>
        <taxon>metagenomes</taxon>
        <taxon>ecological metagenomes</taxon>
    </lineage>
</organism>
<evidence type="ECO:0000313" key="3">
    <source>
        <dbReference type="EMBL" id="CAB4757415.1"/>
    </source>
</evidence>
<gene>
    <name evidence="3" type="ORF">UFOPK2786_01641</name>
</gene>
<accession>A0A6J6UDM2</accession>
<keyword evidence="1" id="KW-0472">Membrane</keyword>
<dbReference type="Pfam" id="PF26604">
    <property type="entry name" value="CBU_0592"/>
    <property type="match status" value="1"/>
</dbReference>
<proteinExistence type="predicted"/>